<reference evidence="1 2" key="1">
    <citation type="journal article" date="2023" name="ACS Omega">
        <title>Identification of the Neoaspergillic Acid Biosynthesis Gene Cluster by Establishing an In Vitro CRISPR-Ribonucleoprotein Genetic System in Aspergillus melleus.</title>
        <authorList>
            <person name="Yuan B."/>
            <person name="Grau M.F."/>
            <person name="Murata R.M."/>
            <person name="Torok T."/>
            <person name="Venkateswaran K."/>
            <person name="Stajich J.E."/>
            <person name="Wang C.C.C."/>
        </authorList>
    </citation>
    <scope>NUCLEOTIDE SEQUENCE [LARGE SCALE GENOMIC DNA]</scope>
    <source>
        <strain evidence="1 2">IMV 1140</strain>
    </source>
</reference>
<accession>A0ACC3AM05</accession>
<keyword evidence="2" id="KW-1185">Reference proteome</keyword>
<dbReference type="EMBL" id="JAOPJF010000146">
    <property type="protein sequence ID" value="KAK1138482.1"/>
    <property type="molecule type" value="Genomic_DNA"/>
</dbReference>
<comment type="caution">
    <text evidence="1">The sequence shown here is derived from an EMBL/GenBank/DDBJ whole genome shotgun (WGS) entry which is preliminary data.</text>
</comment>
<evidence type="ECO:0000313" key="1">
    <source>
        <dbReference type="EMBL" id="KAK1138482.1"/>
    </source>
</evidence>
<organism evidence="1 2">
    <name type="scientific">Aspergillus melleus</name>
    <dbReference type="NCBI Taxonomy" id="138277"/>
    <lineage>
        <taxon>Eukaryota</taxon>
        <taxon>Fungi</taxon>
        <taxon>Dikarya</taxon>
        <taxon>Ascomycota</taxon>
        <taxon>Pezizomycotina</taxon>
        <taxon>Eurotiomycetes</taxon>
        <taxon>Eurotiomycetidae</taxon>
        <taxon>Eurotiales</taxon>
        <taxon>Aspergillaceae</taxon>
        <taxon>Aspergillus</taxon>
        <taxon>Aspergillus subgen. Circumdati</taxon>
    </lineage>
</organism>
<sequence length="273" mass="29266">MSFPPPFHTARLSFVPINADLHAEAIFETRGCEDAMKYSINHAPDASVEVTHAWATRFNHFAGPPASPIDINDDISPIGYVVQENLPVPAPSPTSLNNTIPTTTTKVINPTQVKNEPLQNQENIIGTTALRLAISPLAPNSPERRWEIGYGFHPSAWGRGIATEVVRGWIRVVGGEGLLGRAFSSGASSSSVSSNDGTGSESASSNDGSNNDSFNNGTGNGIQGKVKIKPVLAACTDARNEASMRVLEKCGFVMTGEFLDSEGRGNFEFEYRF</sequence>
<gene>
    <name evidence="1" type="ORF">N8T08_002465</name>
</gene>
<protein>
    <submittedName>
        <fullName evidence="1">Uncharacterized protein</fullName>
    </submittedName>
</protein>
<evidence type="ECO:0000313" key="2">
    <source>
        <dbReference type="Proteomes" id="UP001177260"/>
    </source>
</evidence>
<dbReference type="Proteomes" id="UP001177260">
    <property type="component" value="Unassembled WGS sequence"/>
</dbReference>
<proteinExistence type="predicted"/>
<name>A0ACC3AM05_9EURO</name>